<reference evidence="2 3" key="1">
    <citation type="submission" date="2020-07" db="EMBL/GenBank/DDBJ databases">
        <title>non toxigenic Corynebacterium sp. nov from a clinical source.</title>
        <authorList>
            <person name="Bernier A.-M."/>
            <person name="Bernard K."/>
        </authorList>
    </citation>
    <scope>NUCLEOTIDE SEQUENCE [LARGE SCALE GENOMIC DNA]</scope>
    <source>
        <strain evidence="3">NML 93-0612</strain>
    </source>
</reference>
<evidence type="ECO:0000313" key="2">
    <source>
        <dbReference type="EMBL" id="QMV85234.1"/>
    </source>
</evidence>
<dbReference type="InterPro" id="IPR021522">
    <property type="entry name" value="MctB"/>
</dbReference>
<accession>A0A7G5FF43</accession>
<evidence type="ECO:0000256" key="1">
    <source>
        <dbReference type="SAM" id="MobiDB-lite"/>
    </source>
</evidence>
<feature type="region of interest" description="Disordered" evidence="1">
    <location>
        <begin position="292"/>
        <end position="314"/>
    </location>
</feature>
<proteinExistence type="predicted"/>
<dbReference type="Pfam" id="PF11382">
    <property type="entry name" value="MctB"/>
    <property type="match status" value="1"/>
</dbReference>
<dbReference type="RefSeq" id="WP_182386044.1">
    <property type="nucleotide sequence ID" value="NZ_CP059833.1"/>
</dbReference>
<dbReference type="EMBL" id="CP059833">
    <property type="protein sequence ID" value="QMV85234.1"/>
    <property type="molecule type" value="Genomic_DNA"/>
</dbReference>
<name>A0A7G5FF43_9CORY</name>
<dbReference type="GO" id="GO:0055070">
    <property type="term" value="P:copper ion homeostasis"/>
    <property type="evidence" value="ECO:0007669"/>
    <property type="project" value="InterPro"/>
</dbReference>
<evidence type="ECO:0000313" key="3">
    <source>
        <dbReference type="Proteomes" id="UP000515570"/>
    </source>
</evidence>
<organism evidence="2 3">
    <name type="scientific">Corynebacterium hindlerae</name>
    <dbReference type="NCBI Taxonomy" id="699041"/>
    <lineage>
        <taxon>Bacteria</taxon>
        <taxon>Bacillati</taxon>
        <taxon>Actinomycetota</taxon>
        <taxon>Actinomycetes</taxon>
        <taxon>Mycobacteriales</taxon>
        <taxon>Corynebacteriaceae</taxon>
        <taxon>Corynebacterium</taxon>
    </lineage>
</organism>
<dbReference type="GO" id="GO:0016020">
    <property type="term" value="C:membrane"/>
    <property type="evidence" value="ECO:0007669"/>
    <property type="project" value="InterPro"/>
</dbReference>
<protein>
    <submittedName>
        <fullName evidence="2">Copper transporter</fullName>
    </submittedName>
</protein>
<sequence>MAKKKRRTGTAVAGLAFGVALGTLFGTYILSPNLPGGANESSNKAVAELAAAKSEAAINGAQAGAADSYIAATAGDAVHDALKDRPVLIFRTADAADEDVTAVADLRDKSGAKDAGTITLTEKFFAQDGADTLKSIVANTLPAGAQLSTNQLDPGTHAGEALGAALLLNKDNGEPLAQTEERALLLKALRDSGYIEYQDGTILPAQLVIVITGDADGTGETNFAAVHQATFAKALDKLANGVVVSGRVQTAGANGVIGQLRKDAESGVSTVDSVDRAFGQIATILAGREQLDGKQGDYGTADDVDAVSPGKPKE</sequence>
<keyword evidence="3" id="KW-1185">Reference proteome</keyword>
<gene>
    <name evidence="2" type="ORF">HW450_00225</name>
</gene>
<dbReference type="AlphaFoldDB" id="A0A7G5FF43"/>
<dbReference type="Proteomes" id="UP000515570">
    <property type="component" value="Chromosome"/>
</dbReference>